<dbReference type="RefSeq" id="WP_041089377.1">
    <property type="nucleotide sequence ID" value="NZ_JXRP01000018.1"/>
</dbReference>
<evidence type="ECO:0000313" key="3">
    <source>
        <dbReference type="Proteomes" id="UP000031938"/>
    </source>
</evidence>
<feature type="transmembrane region" description="Helical" evidence="1">
    <location>
        <begin position="14"/>
        <end position="31"/>
    </location>
</feature>
<sequence>MKNEEIKEPIRKKWIWIFLVLNLFSIVPWYFPDSAVEPFIFGFPLWAFISTFFSLVLCAYLSWLCITQWNIVEDEEEADNVKGGKK</sequence>
<evidence type="ECO:0000256" key="1">
    <source>
        <dbReference type="SAM" id="Phobius"/>
    </source>
</evidence>
<feature type="transmembrane region" description="Helical" evidence="1">
    <location>
        <begin position="43"/>
        <end position="66"/>
    </location>
</feature>
<keyword evidence="1" id="KW-0472">Membrane</keyword>
<dbReference type="AlphaFoldDB" id="A0A0C2VKY6"/>
<accession>A0A0C2VKY6</accession>
<reference evidence="2 3" key="1">
    <citation type="submission" date="2015-01" db="EMBL/GenBank/DDBJ databases">
        <title>Genome sequencing of Jeotgalibacillus soli.</title>
        <authorList>
            <person name="Goh K.M."/>
            <person name="Chan K.-G."/>
            <person name="Yaakop A.S."/>
            <person name="Ee R."/>
            <person name="Gan H.M."/>
            <person name="Chan C.S."/>
        </authorList>
    </citation>
    <scope>NUCLEOTIDE SEQUENCE [LARGE SCALE GENOMIC DNA]</scope>
    <source>
        <strain evidence="2 3">P9</strain>
    </source>
</reference>
<dbReference type="EMBL" id="JXRP01000018">
    <property type="protein sequence ID" value="KIL45106.1"/>
    <property type="molecule type" value="Genomic_DNA"/>
</dbReference>
<evidence type="ECO:0000313" key="2">
    <source>
        <dbReference type="EMBL" id="KIL45106.1"/>
    </source>
</evidence>
<comment type="caution">
    <text evidence="2">The sequence shown here is derived from an EMBL/GenBank/DDBJ whole genome shotgun (WGS) entry which is preliminary data.</text>
</comment>
<organism evidence="2 3">
    <name type="scientific">Jeotgalibacillus soli</name>
    <dbReference type="NCBI Taxonomy" id="889306"/>
    <lineage>
        <taxon>Bacteria</taxon>
        <taxon>Bacillati</taxon>
        <taxon>Bacillota</taxon>
        <taxon>Bacilli</taxon>
        <taxon>Bacillales</taxon>
        <taxon>Caryophanaceae</taxon>
        <taxon>Jeotgalibacillus</taxon>
    </lineage>
</organism>
<evidence type="ECO:0008006" key="4">
    <source>
        <dbReference type="Google" id="ProtNLM"/>
    </source>
</evidence>
<dbReference type="OrthoDB" id="2112928at2"/>
<name>A0A0C2VKY6_9BACL</name>
<proteinExistence type="predicted"/>
<dbReference type="PATRIC" id="fig|889306.3.peg.2663"/>
<keyword evidence="3" id="KW-1185">Reference proteome</keyword>
<gene>
    <name evidence="2" type="ORF">KP78_26500</name>
</gene>
<keyword evidence="1" id="KW-1133">Transmembrane helix</keyword>
<keyword evidence="1" id="KW-0812">Transmembrane</keyword>
<protein>
    <recommendedName>
        <fullName evidence="4">Sodium:pantothenate symporter</fullName>
    </recommendedName>
</protein>
<dbReference type="Proteomes" id="UP000031938">
    <property type="component" value="Unassembled WGS sequence"/>
</dbReference>
<dbReference type="STRING" id="889306.KP78_26500"/>